<sequence>MREVRRGIHEILAANNATTSTRIELQLHSVSSAISDSRPLVQQGSTLSHVSAQLTALQELQVLGRSTAKLQLQISRPLSTIQEAISSLQPPRSSPVSTPADSQIQSASSLGGTKQPETSTIFPNYNNTAHRMHTVYFSATLGGSTCATTFSCRCHTMCHSARWPQVSWAMPKAFLQAIGQLFIGYSGFPVGSSSATSTTRCDSPSCRVGNQQQTIRLFGGESSSKYLIEAYSVPFILRGAPKT</sequence>
<dbReference type="AlphaFoldDB" id="A0AA39ZZB7"/>
<evidence type="ECO:0000313" key="3">
    <source>
        <dbReference type="Proteomes" id="UP001172101"/>
    </source>
</evidence>
<gene>
    <name evidence="2" type="ORF">B0T26DRAFT_449159</name>
</gene>
<accession>A0AA39ZZB7</accession>
<feature type="region of interest" description="Disordered" evidence="1">
    <location>
        <begin position="85"/>
        <end position="120"/>
    </location>
</feature>
<dbReference type="Proteomes" id="UP001172101">
    <property type="component" value="Unassembled WGS sequence"/>
</dbReference>
<dbReference type="RefSeq" id="XP_060291443.1">
    <property type="nucleotide sequence ID" value="XM_060435095.1"/>
</dbReference>
<comment type="caution">
    <text evidence="2">The sequence shown here is derived from an EMBL/GenBank/DDBJ whole genome shotgun (WGS) entry which is preliminary data.</text>
</comment>
<name>A0AA39ZZB7_9PEZI</name>
<keyword evidence="3" id="KW-1185">Reference proteome</keyword>
<organism evidence="2 3">
    <name type="scientific">Lasiosphaeria miniovina</name>
    <dbReference type="NCBI Taxonomy" id="1954250"/>
    <lineage>
        <taxon>Eukaryota</taxon>
        <taxon>Fungi</taxon>
        <taxon>Dikarya</taxon>
        <taxon>Ascomycota</taxon>
        <taxon>Pezizomycotina</taxon>
        <taxon>Sordariomycetes</taxon>
        <taxon>Sordariomycetidae</taxon>
        <taxon>Sordariales</taxon>
        <taxon>Lasiosphaeriaceae</taxon>
        <taxon>Lasiosphaeria</taxon>
    </lineage>
</organism>
<dbReference type="EMBL" id="JAUIRO010000007">
    <property type="protein sequence ID" value="KAK0706349.1"/>
    <property type="molecule type" value="Genomic_DNA"/>
</dbReference>
<evidence type="ECO:0000256" key="1">
    <source>
        <dbReference type="SAM" id="MobiDB-lite"/>
    </source>
</evidence>
<dbReference type="GeneID" id="85318365"/>
<reference evidence="2" key="1">
    <citation type="submission" date="2023-06" db="EMBL/GenBank/DDBJ databases">
        <title>Genome-scale phylogeny and comparative genomics of the fungal order Sordariales.</title>
        <authorList>
            <consortium name="Lawrence Berkeley National Laboratory"/>
            <person name="Hensen N."/>
            <person name="Bonometti L."/>
            <person name="Westerberg I."/>
            <person name="Brannstrom I.O."/>
            <person name="Guillou S."/>
            <person name="Cros-Aarteil S."/>
            <person name="Calhoun S."/>
            <person name="Haridas S."/>
            <person name="Kuo A."/>
            <person name="Mondo S."/>
            <person name="Pangilinan J."/>
            <person name="Riley R."/>
            <person name="LaButti K."/>
            <person name="Andreopoulos B."/>
            <person name="Lipzen A."/>
            <person name="Chen C."/>
            <person name="Yanf M."/>
            <person name="Daum C."/>
            <person name="Ng V."/>
            <person name="Clum A."/>
            <person name="Steindorff A."/>
            <person name="Ohm R."/>
            <person name="Martin F."/>
            <person name="Silar P."/>
            <person name="Natvig D."/>
            <person name="Lalanne C."/>
            <person name="Gautier V."/>
            <person name="Ament-velasquez S.L."/>
            <person name="Kruys A."/>
            <person name="Hutchinson M.I."/>
            <person name="Powell A.J."/>
            <person name="Barry K."/>
            <person name="Miller A.N."/>
            <person name="Grigoriev I.V."/>
            <person name="Debuchy R."/>
            <person name="Gladieux P."/>
            <person name="Thoren M.H."/>
            <person name="Johannesson H."/>
        </authorList>
    </citation>
    <scope>NUCLEOTIDE SEQUENCE</scope>
    <source>
        <strain evidence="2">SMH2392-1A</strain>
    </source>
</reference>
<evidence type="ECO:0000313" key="2">
    <source>
        <dbReference type="EMBL" id="KAK0706349.1"/>
    </source>
</evidence>
<proteinExistence type="predicted"/>
<protein>
    <submittedName>
        <fullName evidence="2">Uncharacterized protein</fullName>
    </submittedName>
</protein>